<gene>
    <name evidence="8" type="ORF">SAM23877_0666</name>
    <name evidence="9" type="ORF">SAML0589</name>
</gene>
<dbReference type="PANTHER" id="PTHR43586:SF8">
    <property type="entry name" value="CYSTEINE DESULFURASE 1, CHLOROPLASTIC"/>
    <property type="match status" value="1"/>
</dbReference>
<dbReference type="PANTHER" id="PTHR43586">
    <property type="entry name" value="CYSTEINE DESULFURASE"/>
    <property type="match status" value="1"/>
</dbReference>
<protein>
    <submittedName>
        <fullName evidence="8">Putative cysteine desulfurase, SufS</fullName>
    </submittedName>
    <submittedName>
        <fullName evidence="9">Putative cysteine desulphurases, SufS</fullName>
    </submittedName>
</protein>
<evidence type="ECO:0000313" key="10">
    <source>
        <dbReference type="Proteomes" id="UP000061018"/>
    </source>
</evidence>
<dbReference type="RefSeq" id="WP_079029984.1">
    <property type="nucleotide sequence ID" value="NZ_CP012382.1"/>
</dbReference>
<dbReference type="PROSITE" id="PS00595">
    <property type="entry name" value="AA_TRANSFER_CLASS_5"/>
    <property type="match status" value="1"/>
</dbReference>
<sequence length="431" mass="46946">MSRARPPAGTEGDERERGAARQRQEEREAARRREAGREAAWQRELREQFPIVTAHPESAYLDSAATSQKPRAVLDAVQTYLTTSNANAGRGTYPWANRTTELVEAARERVKEFLHDPEPDRSTVHFTSGTTEGLRTVARDWLVPYLSDGDEILVPFADHRANLDPWLEAGRLLAERGVDVHVRALPYQAVSGDYDHRALGDLVGPRTRFVAATHVHHVYGGDMNLHRIRAAVGPDVPICVDAAQSVGHLPVDLAGAGLDVDFVVFSGHKAMALPGTGALWARNARGPALRPAGWQGTPNTAGIVSLRAALDWLDAAGPDRIARWTGGLTTRLTDRLSRLDPYEILGCPASLAADSALPDAQRRHGIVTFRHQDIPSDDLGFILYSHGFMVRADSLCQAGATAEDGSVRVSLHVYNTAEEIDRLLAVLTSLA</sequence>
<evidence type="ECO:0000259" key="7">
    <source>
        <dbReference type="Pfam" id="PF00266"/>
    </source>
</evidence>
<evidence type="ECO:0000256" key="2">
    <source>
        <dbReference type="ARBA" id="ARBA00010447"/>
    </source>
</evidence>
<accession>A3KIP1</accession>
<name>A3KIP1_STRA7</name>
<dbReference type="EMBL" id="AM238663">
    <property type="protein sequence ID" value="CAJ89575.1"/>
    <property type="molecule type" value="Genomic_DNA"/>
</dbReference>
<feature type="region of interest" description="Disordered" evidence="6">
    <location>
        <begin position="1"/>
        <end position="40"/>
    </location>
</feature>
<keyword evidence="3" id="KW-0663">Pyridoxal phosphate</keyword>
<feature type="compositionally biased region" description="Basic and acidic residues" evidence="6">
    <location>
        <begin position="12"/>
        <end position="40"/>
    </location>
</feature>
<dbReference type="InterPro" id="IPR015421">
    <property type="entry name" value="PyrdxlP-dep_Trfase_major"/>
</dbReference>
<proteinExistence type="inferred from homology"/>
<feature type="domain" description="Aminotransferase class V" evidence="7">
    <location>
        <begin position="60"/>
        <end position="423"/>
    </location>
</feature>
<dbReference type="STRING" id="1889.SAM40697_0553"/>
<dbReference type="KEGG" id="samb:SAM23877_0666"/>
<evidence type="ECO:0000256" key="6">
    <source>
        <dbReference type="SAM" id="MobiDB-lite"/>
    </source>
</evidence>
<dbReference type="InterPro" id="IPR000192">
    <property type="entry name" value="Aminotrans_V_dom"/>
</dbReference>
<dbReference type="InterPro" id="IPR020578">
    <property type="entry name" value="Aminotrans_V_PyrdxlP_BS"/>
</dbReference>
<dbReference type="Proteomes" id="UP000061018">
    <property type="component" value="Chromosome"/>
</dbReference>
<evidence type="ECO:0000256" key="5">
    <source>
        <dbReference type="RuleBase" id="RU004504"/>
    </source>
</evidence>
<evidence type="ECO:0000313" key="9">
    <source>
        <dbReference type="EMBL" id="CAJ89575.1"/>
    </source>
</evidence>
<dbReference type="EMBL" id="CP012382">
    <property type="protein sequence ID" value="AKZ53715.1"/>
    <property type="molecule type" value="Genomic_DNA"/>
</dbReference>
<comment type="catalytic activity">
    <reaction evidence="4">
        <text>(sulfur carrier)-H + L-cysteine = (sulfur carrier)-SH + L-alanine</text>
        <dbReference type="Rhea" id="RHEA:43892"/>
        <dbReference type="Rhea" id="RHEA-COMP:14737"/>
        <dbReference type="Rhea" id="RHEA-COMP:14739"/>
        <dbReference type="ChEBI" id="CHEBI:29917"/>
        <dbReference type="ChEBI" id="CHEBI:35235"/>
        <dbReference type="ChEBI" id="CHEBI:57972"/>
        <dbReference type="ChEBI" id="CHEBI:64428"/>
        <dbReference type="EC" id="2.8.1.7"/>
    </reaction>
</comment>
<reference evidence="10" key="2">
    <citation type="journal article" date="2015" name="J. Biotechnol.">
        <title>Complete genome sequence of Streptomyces ambofaciens ATCC 23877, the spiramycin producer.</title>
        <authorList>
            <person name="Thibessard A."/>
            <person name="Haas D."/>
            <person name="Gerbaud C."/>
            <person name="Aigle B."/>
            <person name="Lautru S."/>
            <person name="Pernodet J.L."/>
            <person name="Leblond P."/>
        </authorList>
    </citation>
    <scope>NUCLEOTIDE SEQUENCE [LARGE SCALE GENOMIC DNA]</scope>
    <source>
        <strain evidence="10">ATCC 23877 / 3486 / DSM 40053 / JCM 4204 / NBRC 12836 / NRRL B-2516</strain>
    </source>
</reference>
<dbReference type="AlphaFoldDB" id="A3KIP1"/>
<dbReference type="Pfam" id="PF00266">
    <property type="entry name" value="Aminotran_5"/>
    <property type="match status" value="1"/>
</dbReference>
<evidence type="ECO:0000256" key="3">
    <source>
        <dbReference type="ARBA" id="ARBA00022898"/>
    </source>
</evidence>
<dbReference type="Gene3D" id="3.90.1150.10">
    <property type="entry name" value="Aspartate Aminotransferase, domain 1"/>
    <property type="match status" value="2"/>
</dbReference>
<reference evidence="8" key="3">
    <citation type="submission" date="2015-07" db="EMBL/GenBank/DDBJ databases">
        <title>Complete genome sequence of Streptomyces ambofaciens ATCC 23877, the spiramycin producer.</title>
        <authorList>
            <person name="Thibessard A."/>
            <person name="Haas D."/>
            <person name="Gerbaud C."/>
            <person name="Aigle B."/>
            <person name="Lautru S."/>
            <person name="Pernodet J.-L."/>
            <person name="Leblond P."/>
        </authorList>
    </citation>
    <scope>NUCLEOTIDE SEQUENCE [LARGE SCALE GENOMIC DNA]</scope>
    <source>
        <strain evidence="8">ATCC 23877</strain>
    </source>
</reference>
<dbReference type="Gene3D" id="3.40.640.10">
    <property type="entry name" value="Type I PLP-dependent aspartate aminotransferase-like (Major domain)"/>
    <property type="match status" value="1"/>
</dbReference>
<comment type="similarity">
    <text evidence="2">Belongs to the class-V pyridoxal-phosphate-dependent aminotransferase family. Csd subfamily.</text>
</comment>
<evidence type="ECO:0000256" key="4">
    <source>
        <dbReference type="ARBA" id="ARBA00050776"/>
    </source>
</evidence>
<dbReference type="InterPro" id="IPR015422">
    <property type="entry name" value="PyrdxlP-dep_Trfase_small"/>
</dbReference>
<dbReference type="GO" id="GO:0031071">
    <property type="term" value="F:cysteine desulfurase activity"/>
    <property type="evidence" value="ECO:0007669"/>
    <property type="project" value="UniProtKB-EC"/>
</dbReference>
<evidence type="ECO:0000256" key="1">
    <source>
        <dbReference type="ARBA" id="ARBA00001933"/>
    </source>
</evidence>
<evidence type="ECO:0000313" key="8">
    <source>
        <dbReference type="EMBL" id="AKZ53715.1"/>
    </source>
</evidence>
<dbReference type="SUPFAM" id="SSF53383">
    <property type="entry name" value="PLP-dependent transferases"/>
    <property type="match status" value="1"/>
</dbReference>
<reference evidence="9" key="1">
    <citation type="journal article" date="2006" name="Mol. Biol. Evol.">
        <title>Evolution of the terminal regions of the Streptomyces linear chromosome.</title>
        <authorList>
            <person name="Choulet F."/>
            <person name="Aigle B."/>
            <person name="Gallois A."/>
            <person name="Mangenot S."/>
            <person name="Gerbaud C."/>
            <person name="Truong C."/>
            <person name="Francou F.X."/>
            <person name="Fourrier C."/>
            <person name="Guerineau M."/>
            <person name="Decaris B."/>
            <person name="Barbe V."/>
            <person name="Pernodet J.L."/>
            <person name="Leblond P."/>
        </authorList>
    </citation>
    <scope>NUCLEOTIDE SEQUENCE</scope>
    <source>
        <strain evidence="9">ATCC 23877</strain>
    </source>
</reference>
<comment type="cofactor">
    <cofactor evidence="1 5">
        <name>pyridoxal 5'-phosphate</name>
        <dbReference type="ChEBI" id="CHEBI:597326"/>
    </cofactor>
</comment>
<dbReference type="InterPro" id="IPR015424">
    <property type="entry name" value="PyrdxlP-dep_Trfase"/>
</dbReference>
<organism evidence="9">
    <name type="scientific">Streptomyces ambofaciens (strain ATCC 23877 / 3486 / DSM 40053 / JCM 4204 / NBRC 12836 / NRRL B-2516)</name>
    <dbReference type="NCBI Taxonomy" id="278992"/>
    <lineage>
        <taxon>Bacteria</taxon>
        <taxon>Bacillati</taxon>
        <taxon>Actinomycetota</taxon>
        <taxon>Actinomycetes</taxon>
        <taxon>Kitasatosporales</taxon>
        <taxon>Streptomycetaceae</taxon>
        <taxon>Streptomyces</taxon>
    </lineage>
</organism>